<keyword evidence="2" id="KW-1133">Transmembrane helix</keyword>
<accession>A0A7T3DDB8</accession>
<reference evidence="3 4" key="1">
    <citation type="submission" date="2020-12" db="EMBL/GenBank/DDBJ databases">
        <title>FDA dAtabase for Regulatory Grade micrObial Sequences (FDA-ARGOS): Supporting development and validation of Infectious Disease Dx tests.</title>
        <authorList>
            <person name="Sproer C."/>
            <person name="Gronow S."/>
            <person name="Severitt S."/>
            <person name="Schroder I."/>
            <person name="Tallon L."/>
            <person name="Sadzewicz L."/>
            <person name="Zhao X."/>
            <person name="Boylan J."/>
            <person name="Ott S."/>
            <person name="Bowen H."/>
            <person name="Vavikolanu K."/>
            <person name="Mehta A."/>
            <person name="Aluvathingal J."/>
            <person name="Nadendla S."/>
            <person name="Lowell S."/>
            <person name="Myers T."/>
            <person name="Yan Y."/>
            <person name="Sichtig H."/>
        </authorList>
    </citation>
    <scope>NUCLEOTIDE SEQUENCE [LARGE SCALE GENOMIC DNA]</scope>
    <source>
        <strain evidence="3 4">FDAARGOS_890</strain>
    </source>
</reference>
<dbReference type="Proteomes" id="UP000595064">
    <property type="component" value="Chromosome"/>
</dbReference>
<feature type="transmembrane region" description="Helical" evidence="2">
    <location>
        <begin position="6"/>
        <end position="23"/>
    </location>
</feature>
<dbReference type="KEGG" id="dla:I6G47_27615"/>
<dbReference type="RefSeq" id="WP_034347584.1">
    <property type="nucleotide sequence ID" value="NZ_CP065748.1"/>
</dbReference>
<proteinExistence type="predicted"/>
<feature type="transmembrane region" description="Helical" evidence="2">
    <location>
        <begin position="35"/>
        <end position="53"/>
    </location>
</feature>
<feature type="region of interest" description="Disordered" evidence="1">
    <location>
        <begin position="109"/>
        <end position="130"/>
    </location>
</feature>
<gene>
    <name evidence="3" type="ORF">I6G47_27615</name>
</gene>
<dbReference type="EMBL" id="CP065748">
    <property type="protein sequence ID" value="QPS80707.1"/>
    <property type="molecule type" value="Genomic_DNA"/>
</dbReference>
<evidence type="ECO:0000256" key="1">
    <source>
        <dbReference type="SAM" id="MobiDB-lite"/>
    </source>
</evidence>
<evidence type="ECO:0000313" key="4">
    <source>
        <dbReference type="Proteomes" id="UP000595064"/>
    </source>
</evidence>
<feature type="transmembrane region" description="Helical" evidence="2">
    <location>
        <begin position="59"/>
        <end position="79"/>
    </location>
</feature>
<name>A0A7T3DDB8_9BURK</name>
<evidence type="ECO:0000313" key="3">
    <source>
        <dbReference type="EMBL" id="QPS80707.1"/>
    </source>
</evidence>
<sequence>MASLQATTAFMGVGLAVLILYLIRRDHLYLMHGLFWVVVAAAAVVLGVWPGLIDRAARLLGISYPPAMLLLFASVVLLIKSLHADMVNTRIERDVRRLTQRLAMLEAEAEHQRGAGSGSDEAWVEHDASR</sequence>
<keyword evidence="2" id="KW-0812">Transmembrane</keyword>
<keyword evidence="2" id="KW-0472">Membrane</keyword>
<dbReference type="Pfam" id="PF10066">
    <property type="entry name" value="DUF2304"/>
    <property type="match status" value="1"/>
</dbReference>
<dbReference type="InterPro" id="IPR019277">
    <property type="entry name" value="DUF2304"/>
</dbReference>
<dbReference type="AlphaFoldDB" id="A0A7T3DDB8"/>
<protein>
    <submittedName>
        <fullName evidence="3">DUF2304 domain-containing protein</fullName>
    </submittedName>
</protein>
<organism evidence="3 4">
    <name type="scientific">Delftia lacustris</name>
    <dbReference type="NCBI Taxonomy" id="558537"/>
    <lineage>
        <taxon>Bacteria</taxon>
        <taxon>Pseudomonadati</taxon>
        <taxon>Pseudomonadota</taxon>
        <taxon>Betaproteobacteria</taxon>
        <taxon>Burkholderiales</taxon>
        <taxon>Comamonadaceae</taxon>
        <taxon>Delftia</taxon>
    </lineage>
</organism>
<evidence type="ECO:0000256" key="2">
    <source>
        <dbReference type="SAM" id="Phobius"/>
    </source>
</evidence>
<keyword evidence="4" id="KW-1185">Reference proteome</keyword>